<protein>
    <submittedName>
        <fullName evidence="3">KTSC domain-containing protein</fullName>
    </submittedName>
</protein>
<dbReference type="InterPro" id="IPR025309">
    <property type="entry name" value="KTSC_dom"/>
</dbReference>
<evidence type="ECO:0000313" key="4">
    <source>
        <dbReference type="Proteomes" id="UP000680348"/>
    </source>
</evidence>
<comment type="caution">
    <text evidence="3">The sequence shown here is derived from an EMBL/GenBank/DDBJ whole genome shotgun (WGS) entry which is preliminary data.</text>
</comment>
<evidence type="ECO:0000259" key="2">
    <source>
        <dbReference type="Pfam" id="PF13619"/>
    </source>
</evidence>
<dbReference type="EMBL" id="JAGWCR010000012">
    <property type="protein sequence ID" value="MBS3651183.1"/>
    <property type="molecule type" value="Genomic_DNA"/>
</dbReference>
<feature type="domain" description="KTSC" evidence="2">
    <location>
        <begin position="3"/>
        <end position="60"/>
    </location>
</feature>
<evidence type="ECO:0000256" key="1">
    <source>
        <dbReference type="SAM" id="MobiDB-lite"/>
    </source>
</evidence>
<gene>
    <name evidence="3" type="ORF">KEU06_21450</name>
</gene>
<name>A0A942I409_9HYPH</name>
<sequence length="97" mass="11500">MPSALISRFKYNPETRCLSVWFVRTRRRYDYEDVPPETHEEFRRAFSKGSFFNRHIRDHFRFSVAEEAAEPQLSLPVNPAARPSAAPSRRSAERRMK</sequence>
<organism evidence="3 4">
    <name type="scientific">Pseudaminobacter soli</name>
    <name type="common">ex Zhang et al. 2022</name>
    <dbReference type="NCBI Taxonomy" id="2831468"/>
    <lineage>
        <taxon>Bacteria</taxon>
        <taxon>Pseudomonadati</taxon>
        <taxon>Pseudomonadota</taxon>
        <taxon>Alphaproteobacteria</taxon>
        <taxon>Hyphomicrobiales</taxon>
        <taxon>Phyllobacteriaceae</taxon>
        <taxon>Pseudaminobacter</taxon>
    </lineage>
</organism>
<dbReference type="Proteomes" id="UP000680348">
    <property type="component" value="Unassembled WGS sequence"/>
</dbReference>
<evidence type="ECO:0000313" key="3">
    <source>
        <dbReference type="EMBL" id="MBS3651183.1"/>
    </source>
</evidence>
<keyword evidence="4" id="KW-1185">Reference proteome</keyword>
<accession>A0A942I409</accession>
<dbReference type="Pfam" id="PF13619">
    <property type="entry name" value="KTSC"/>
    <property type="match status" value="1"/>
</dbReference>
<feature type="compositionally biased region" description="Low complexity" evidence="1">
    <location>
        <begin position="79"/>
        <end position="89"/>
    </location>
</feature>
<feature type="region of interest" description="Disordered" evidence="1">
    <location>
        <begin position="69"/>
        <end position="97"/>
    </location>
</feature>
<proteinExistence type="predicted"/>
<reference evidence="3" key="1">
    <citation type="submission" date="2021-04" db="EMBL/GenBank/DDBJ databases">
        <title>Pseudaminobacter soli sp. nov., isolated from paddy soil contaminated by heavy metals.</title>
        <authorList>
            <person name="Zhang K."/>
        </authorList>
    </citation>
    <scope>NUCLEOTIDE SEQUENCE</scope>
    <source>
        <strain evidence="3">19-2017</strain>
    </source>
</reference>
<dbReference type="AlphaFoldDB" id="A0A942I409"/>